<dbReference type="RefSeq" id="WP_013652060.1">
    <property type="nucleotide sequence ID" value="NC_015259.1"/>
</dbReference>
<feature type="chain" id="PRO_5003278656" evidence="1">
    <location>
        <begin position="23"/>
        <end position="97"/>
    </location>
</feature>
<sequence>MMPGRVLLVAAVVAVSASPAFSARPDLWKLTCAEARDLLARHGRLTMNTGPRTYEQFVATGAWCLPAQVAVPAVTATRDTPACDIGWSCIDREPRTD</sequence>
<organism evidence="2 3">
    <name type="scientific">Polymorphum gilvum (strain LMG 25793 / CGMCC 1.9160 / SL003B-26A1)</name>
    <dbReference type="NCBI Taxonomy" id="991905"/>
    <lineage>
        <taxon>Bacteria</taxon>
        <taxon>Pseudomonadati</taxon>
        <taxon>Pseudomonadota</taxon>
        <taxon>Alphaproteobacteria</taxon>
        <taxon>Rhodobacterales</taxon>
        <taxon>Paracoccaceae</taxon>
        <taxon>Polymorphum</taxon>
    </lineage>
</organism>
<feature type="signal peptide" evidence="1">
    <location>
        <begin position="1"/>
        <end position="22"/>
    </location>
</feature>
<dbReference type="Proteomes" id="UP000008130">
    <property type="component" value="Chromosome"/>
</dbReference>
<dbReference type="EMBL" id="CP002568">
    <property type="protein sequence ID" value="ADZ69743.1"/>
    <property type="molecule type" value="Genomic_DNA"/>
</dbReference>
<protein>
    <submittedName>
        <fullName evidence="2">Uncharacterized protein</fullName>
    </submittedName>
</protein>
<name>F2J1G1_POLGS</name>
<evidence type="ECO:0000256" key="1">
    <source>
        <dbReference type="SAM" id="SignalP"/>
    </source>
</evidence>
<accession>F2J1G1</accession>
<proteinExistence type="predicted"/>
<dbReference type="OrthoDB" id="7870801at2"/>
<reference evidence="2 3" key="1">
    <citation type="journal article" date="2011" name="J. Bacteriol.">
        <title>Complete genome sequence of Polymorphum gilvum SL003B-26A1T, a crude oil-degrading bacterium from oil-polluted saline soil.</title>
        <authorList>
            <person name="Li S.G."/>
            <person name="Tang Y.Q."/>
            <person name="Nie Y."/>
            <person name="Cai M."/>
            <person name="Wu X.L."/>
        </authorList>
    </citation>
    <scope>NUCLEOTIDE SEQUENCE [LARGE SCALE GENOMIC DNA]</scope>
    <source>
        <strain evidence="3">LMG 25793 / CGMCC 1.9160 / SL003B-26A1</strain>
    </source>
</reference>
<evidence type="ECO:0000313" key="3">
    <source>
        <dbReference type="Proteomes" id="UP000008130"/>
    </source>
</evidence>
<evidence type="ECO:0000313" key="2">
    <source>
        <dbReference type="EMBL" id="ADZ69743.1"/>
    </source>
</evidence>
<keyword evidence="1" id="KW-0732">Signal</keyword>
<dbReference type="HOGENOM" id="CLU_152495_1_1_5"/>
<gene>
    <name evidence="2" type="ordered locus">SL003B_1315</name>
</gene>
<keyword evidence="3" id="KW-1185">Reference proteome</keyword>
<dbReference type="AlphaFoldDB" id="F2J1G1"/>
<dbReference type="KEGG" id="pgv:SL003B_1315"/>